<dbReference type="SUPFAM" id="SSF64438">
    <property type="entry name" value="CNF1/YfiH-like putative cysteine hydrolases"/>
    <property type="match status" value="1"/>
</dbReference>
<dbReference type="PANTHER" id="PTHR35147">
    <property type="entry name" value="CHEMORECEPTOR GLUTAMINE DEAMIDASE CHED-RELATED"/>
    <property type="match status" value="1"/>
</dbReference>
<dbReference type="CDD" id="cd16352">
    <property type="entry name" value="CheD"/>
    <property type="match status" value="1"/>
</dbReference>
<keyword evidence="1 3" id="KW-0145">Chemotaxis</keyword>
<evidence type="ECO:0000313" key="5">
    <source>
        <dbReference type="Proteomes" id="UP001595921"/>
    </source>
</evidence>
<dbReference type="InterPro" id="IPR038592">
    <property type="entry name" value="CheD-like_sf"/>
</dbReference>
<accession>A0ABD5PHH0</accession>
<keyword evidence="5" id="KW-1185">Reference proteome</keyword>
<evidence type="ECO:0000256" key="3">
    <source>
        <dbReference type="HAMAP-Rule" id="MF_01440"/>
    </source>
</evidence>
<keyword evidence="2 3" id="KW-0378">Hydrolase</keyword>
<dbReference type="InterPro" id="IPR005659">
    <property type="entry name" value="Chemorcpt_Glu_NH3ase_CheD"/>
</dbReference>
<gene>
    <name evidence="3" type="primary">cheD</name>
    <name evidence="4" type="ORF">ACFO0N_19620</name>
</gene>
<evidence type="ECO:0000256" key="2">
    <source>
        <dbReference type="ARBA" id="ARBA00022801"/>
    </source>
</evidence>
<dbReference type="PANTHER" id="PTHR35147:SF1">
    <property type="entry name" value="CHEMORECEPTOR GLUTAMINE DEAMIDASE CHED-RELATED"/>
    <property type="match status" value="1"/>
</dbReference>
<organism evidence="4 5">
    <name type="scientific">Halobium salinum</name>
    <dbReference type="NCBI Taxonomy" id="1364940"/>
    <lineage>
        <taxon>Archaea</taxon>
        <taxon>Methanobacteriati</taxon>
        <taxon>Methanobacteriota</taxon>
        <taxon>Stenosarchaea group</taxon>
        <taxon>Halobacteria</taxon>
        <taxon>Halobacteriales</taxon>
        <taxon>Haloferacaceae</taxon>
        <taxon>Halobium</taxon>
    </lineage>
</organism>
<proteinExistence type="inferred from homology"/>
<comment type="similarity">
    <text evidence="3">Belongs to the CheD family.</text>
</comment>
<dbReference type="RefSeq" id="WP_267623143.1">
    <property type="nucleotide sequence ID" value="NZ_JAODIW010000008.1"/>
</dbReference>
<dbReference type="GO" id="GO:0050568">
    <property type="term" value="F:protein-glutamine glutaminase activity"/>
    <property type="evidence" value="ECO:0007669"/>
    <property type="project" value="UniProtKB-UniRule"/>
</dbReference>
<dbReference type="InterPro" id="IPR011324">
    <property type="entry name" value="Cytotoxic_necrot_fac-like_cat"/>
</dbReference>
<dbReference type="GO" id="GO:0006935">
    <property type="term" value="P:chemotaxis"/>
    <property type="evidence" value="ECO:0007669"/>
    <property type="project" value="UniProtKB-UniRule"/>
</dbReference>
<dbReference type="EMBL" id="JBHSDS010000010">
    <property type="protein sequence ID" value="MFC4360164.1"/>
    <property type="molecule type" value="Genomic_DNA"/>
</dbReference>
<evidence type="ECO:0000256" key="1">
    <source>
        <dbReference type="ARBA" id="ARBA00022500"/>
    </source>
</evidence>
<dbReference type="Gene3D" id="3.30.1330.200">
    <property type="match status" value="1"/>
</dbReference>
<dbReference type="HAMAP" id="MF_01440">
    <property type="entry name" value="CheD"/>
    <property type="match status" value="1"/>
</dbReference>
<sequence length="167" mass="16932">MSESAPGAEPRLVRVGVAEYEVATGDVVLSTSGLGSCLGIALHDRSAGVGGLLHAMLPAAAEGREAHTPAKYVDTGVADLLSTMVATGAEPGRLRAKLVGGSRMLDFSDEAGRIGDRNAEAAEAALSETDVAVVARDVGGSHGRSVRLDVSSGDLHVRTVTDGESVI</sequence>
<dbReference type="AlphaFoldDB" id="A0ABD5PHH0"/>
<evidence type="ECO:0000313" key="4">
    <source>
        <dbReference type="EMBL" id="MFC4360164.1"/>
    </source>
</evidence>
<protein>
    <recommendedName>
        <fullName evidence="3">Probable chemoreceptor glutamine deamidase CheD</fullName>
        <ecNumber evidence="3">3.5.1.44</ecNumber>
    </recommendedName>
</protein>
<comment type="catalytic activity">
    <reaction evidence="3">
        <text>L-glutaminyl-[protein] + H2O = L-glutamyl-[protein] + NH4(+)</text>
        <dbReference type="Rhea" id="RHEA:16441"/>
        <dbReference type="Rhea" id="RHEA-COMP:10207"/>
        <dbReference type="Rhea" id="RHEA-COMP:10208"/>
        <dbReference type="ChEBI" id="CHEBI:15377"/>
        <dbReference type="ChEBI" id="CHEBI:28938"/>
        <dbReference type="ChEBI" id="CHEBI:29973"/>
        <dbReference type="ChEBI" id="CHEBI:30011"/>
        <dbReference type="EC" id="3.5.1.44"/>
    </reaction>
</comment>
<reference evidence="4 5" key="1">
    <citation type="journal article" date="2019" name="Int. J. Syst. Evol. Microbiol.">
        <title>The Global Catalogue of Microorganisms (GCM) 10K type strain sequencing project: providing services to taxonomists for standard genome sequencing and annotation.</title>
        <authorList>
            <consortium name="The Broad Institute Genomics Platform"/>
            <consortium name="The Broad Institute Genome Sequencing Center for Infectious Disease"/>
            <person name="Wu L."/>
            <person name="Ma J."/>
        </authorList>
    </citation>
    <scope>NUCLEOTIDE SEQUENCE [LARGE SCALE GENOMIC DNA]</scope>
    <source>
        <strain evidence="4 5">CGMCC 1.12553</strain>
    </source>
</reference>
<dbReference type="Proteomes" id="UP001595921">
    <property type="component" value="Unassembled WGS sequence"/>
</dbReference>
<dbReference type="EC" id="3.5.1.44" evidence="3"/>
<comment type="function">
    <text evidence="3">Probably deamidates glutamine residues to glutamate on methyl-accepting chemotaxis receptors (MCPs), playing an important role in chemotaxis.</text>
</comment>
<comment type="caution">
    <text evidence="4">The sequence shown here is derived from an EMBL/GenBank/DDBJ whole genome shotgun (WGS) entry which is preliminary data.</text>
</comment>
<dbReference type="Pfam" id="PF03975">
    <property type="entry name" value="CheD"/>
    <property type="match status" value="1"/>
</dbReference>
<name>A0ABD5PHH0_9EURY</name>